<gene>
    <name evidence="3" type="ORF">F3Y22_tig00111693pilonHSYRG00064</name>
</gene>
<accession>A0A6A2YBG4</accession>
<feature type="domain" description="Reverse transcriptase zinc-binding" evidence="2">
    <location>
        <begin position="101"/>
        <end position="151"/>
    </location>
</feature>
<dbReference type="AlphaFoldDB" id="A0A6A2YBG4"/>
<proteinExistence type="predicted"/>
<dbReference type="Proteomes" id="UP000436088">
    <property type="component" value="Unassembled WGS sequence"/>
</dbReference>
<comment type="caution">
    <text evidence="3">The sequence shown here is derived from an EMBL/GenBank/DDBJ whole genome shotgun (WGS) entry which is preliminary data.</text>
</comment>
<feature type="region of interest" description="Disordered" evidence="1">
    <location>
        <begin position="283"/>
        <end position="310"/>
    </location>
</feature>
<reference evidence="3" key="1">
    <citation type="submission" date="2019-09" db="EMBL/GenBank/DDBJ databases">
        <title>Draft genome information of white flower Hibiscus syriacus.</title>
        <authorList>
            <person name="Kim Y.-M."/>
        </authorList>
    </citation>
    <scope>NUCLEOTIDE SEQUENCE [LARGE SCALE GENOMIC DNA]</scope>
    <source>
        <strain evidence="3">YM2019G1</strain>
    </source>
</reference>
<evidence type="ECO:0000313" key="4">
    <source>
        <dbReference type="Proteomes" id="UP000436088"/>
    </source>
</evidence>
<keyword evidence="4" id="KW-1185">Reference proteome</keyword>
<evidence type="ECO:0000313" key="3">
    <source>
        <dbReference type="EMBL" id="KAE8675116.1"/>
    </source>
</evidence>
<protein>
    <recommendedName>
        <fullName evidence="2">Reverse transcriptase zinc-binding domain-containing protein</fullName>
    </recommendedName>
</protein>
<dbReference type="InterPro" id="IPR026960">
    <property type="entry name" value="RVT-Znf"/>
</dbReference>
<organism evidence="3 4">
    <name type="scientific">Hibiscus syriacus</name>
    <name type="common">Rose of Sharon</name>
    <dbReference type="NCBI Taxonomy" id="106335"/>
    <lineage>
        <taxon>Eukaryota</taxon>
        <taxon>Viridiplantae</taxon>
        <taxon>Streptophyta</taxon>
        <taxon>Embryophyta</taxon>
        <taxon>Tracheophyta</taxon>
        <taxon>Spermatophyta</taxon>
        <taxon>Magnoliopsida</taxon>
        <taxon>eudicotyledons</taxon>
        <taxon>Gunneridae</taxon>
        <taxon>Pentapetalae</taxon>
        <taxon>rosids</taxon>
        <taxon>malvids</taxon>
        <taxon>Malvales</taxon>
        <taxon>Malvaceae</taxon>
        <taxon>Malvoideae</taxon>
        <taxon>Hibiscus</taxon>
    </lineage>
</organism>
<dbReference type="Pfam" id="PF13966">
    <property type="entry name" value="zf-RVT"/>
    <property type="match status" value="1"/>
</dbReference>
<sequence length="310" mass="34928">MVRQSCLGAKVSWTNICCLKSEDGLGIKNMKSWNKVCMIRLIKRILAGEGSLWAAWLKSYVFKDKSLWYVEIDYNTSWCLKRLLKLRPEMQQLLTSRAATTSTIWDSTREKRPTVPWQKLLWFPLLIPKHNLITWMTFLDKLPTKLQLERQILAFLGYEAGNECTGLLAMGGKNKRLFQSRARIIGVQLQQRQRRKELPRCEEEAVGGIRGRDPRLDEELCQGVAGDIQQRPSGIYDERVIGYSQFPGGSGEGIASGHQVSMRGTLLAGGGAQEAELFKEEIEDQKQRETNGGGQAKATTEFGGVGGFRS</sequence>
<name>A0A6A2YBG4_HIBSY</name>
<dbReference type="EMBL" id="VEPZ02001405">
    <property type="protein sequence ID" value="KAE8675116.1"/>
    <property type="molecule type" value="Genomic_DNA"/>
</dbReference>
<evidence type="ECO:0000256" key="1">
    <source>
        <dbReference type="SAM" id="MobiDB-lite"/>
    </source>
</evidence>
<evidence type="ECO:0000259" key="2">
    <source>
        <dbReference type="Pfam" id="PF13966"/>
    </source>
</evidence>